<protein>
    <submittedName>
        <fullName evidence="1">Uncharacterized protein</fullName>
    </submittedName>
</protein>
<sequence>MDFISQGYPNYSVLREINDNTILDGLVIETKMFANHLLR</sequence>
<gene>
    <name evidence="1" type="ORF">POCTA_138.1.T0190127</name>
</gene>
<evidence type="ECO:0000313" key="1">
    <source>
        <dbReference type="EMBL" id="CAD8146829.1"/>
    </source>
</evidence>
<proteinExistence type="predicted"/>
<organism evidence="1 2">
    <name type="scientific">Paramecium octaurelia</name>
    <dbReference type="NCBI Taxonomy" id="43137"/>
    <lineage>
        <taxon>Eukaryota</taxon>
        <taxon>Sar</taxon>
        <taxon>Alveolata</taxon>
        <taxon>Ciliophora</taxon>
        <taxon>Intramacronucleata</taxon>
        <taxon>Oligohymenophorea</taxon>
        <taxon>Peniculida</taxon>
        <taxon>Parameciidae</taxon>
        <taxon>Paramecium</taxon>
    </lineage>
</organism>
<comment type="caution">
    <text evidence="1">The sequence shown here is derived from an EMBL/GenBank/DDBJ whole genome shotgun (WGS) entry which is preliminary data.</text>
</comment>
<dbReference type="Proteomes" id="UP000683925">
    <property type="component" value="Unassembled WGS sequence"/>
</dbReference>
<dbReference type="AlphaFoldDB" id="A0A8S1T5K7"/>
<accession>A0A8S1T5K7</accession>
<evidence type="ECO:0000313" key="2">
    <source>
        <dbReference type="Proteomes" id="UP000683925"/>
    </source>
</evidence>
<keyword evidence="2" id="KW-1185">Reference proteome</keyword>
<dbReference type="EMBL" id="CAJJDP010000019">
    <property type="protein sequence ID" value="CAD8146829.1"/>
    <property type="molecule type" value="Genomic_DNA"/>
</dbReference>
<reference evidence="1" key="1">
    <citation type="submission" date="2021-01" db="EMBL/GenBank/DDBJ databases">
        <authorList>
            <consortium name="Genoscope - CEA"/>
            <person name="William W."/>
        </authorList>
    </citation>
    <scope>NUCLEOTIDE SEQUENCE</scope>
</reference>
<name>A0A8S1T5K7_PAROT</name>